<evidence type="ECO:0000313" key="1">
    <source>
        <dbReference type="EMBL" id="MBC2869817.1"/>
    </source>
</evidence>
<dbReference type="RefSeq" id="WP_159665679.1">
    <property type="nucleotide sequence ID" value="NZ_JACMHY010000022.1"/>
</dbReference>
<dbReference type="PROSITE" id="PS51257">
    <property type="entry name" value="PROKAR_LIPOPROTEIN"/>
    <property type="match status" value="1"/>
</dbReference>
<organism evidence="1 2">
    <name type="scientific">Streptomyces mexicanus</name>
    <dbReference type="NCBI Taxonomy" id="178566"/>
    <lineage>
        <taxon>Bacteria</taxon>
        <taxon>Bacillati</taxon>
        <taxon>Actinomycetota</taxon>
        <taxon>Actinomycetes</taxon>
        <taxon>Kitasatosporales</taxon>
        <taxon>Streptomycetaceae</taxon>
        <taxon>Streptomyces</taxon>
    </lineage>
</organism>
<gene>
    <name evidence="1" type="ORF">H1R13_34160</name>
</gene>
<sequence length="177" mass="18860">MKLSQTSTRHLTITAGIIVLIVALSSCGGSQDKREYSVPNSLCGTPVDAKALSPFLPPGGGLTTKASQTAQGATKCGVAVDGKLIVTTSQEWWNNMSIIDFAKGMTLENSSQQTDDGRFAYSGHQAFGKADNCNSSKHENQTLFTAIQATGSKHRDANAMKRLIMEYTHAATKMQCG</sequence>
<comment type="caution">
    <text evidence="1">The sequence shown here is derived from an EMBL/GenBank/DDBJ whole genome shotgun (WGS) entry which is preliminary data.</text>
</comment>
<dbReference type="EMBL" id="JACMHY010000022">
    <property type="protein sequence ID" value="MBC2869817.1"/>
    <property type="molecule type" value="Genomic_DNA"/>
</dbReference>
<evidence type="ECO:0008006" key="3">
    <source>
        <dbReference type="Google" id="ProtNLM"/>
    </source>
</evidence>
<keyword evidence="2" id="KW-1185">Reference proteome</keyword>
<proteinExistence type="predicted"/>
<protein>
    <recommendedName>
        <fullName evidence="3">DUF3558 domain-containing protein</fullName>
    </recommendedName>
</protein>
<evidence type="ECO:0000313" key="2">
    <source>
        <dbReference type="Proteomes" id="UP000517694"/>
    </source>
</evidence>
<dbReference type="Proteomes" id="UP000517694">
    <property type="component" value="Unassembled WGS sequence"/>
</dbReference>
<name>A0A7X1I6S4_9ACTN</name>
<dbReference type="OrthoDB" id="4327011at2"/>
<accession>A0A7X1I6S4</accession>
<dbReference type="AlphaFoldDB" id="A0A7X1I6S4"/>
<reference evidence="1 2" key="1">
    <citation type="submission" date="2020-08" db="EMBL/GenBank/DDBJ databases">
        <title>Whole-Genome Sequence of French Clinical Streptomyces mexicanus Strain Q0842.</title>
        <authorList>
            <person name="Boxberger M."/>
            <person name="La Scola B."/>
        </authorList>
    </citation>
    <scope>NUCLEOTIDE SEQUENCE [LARGE SCALE GENOMIC DNA]</scope>
    <source>
        <strain evidence="1 2">Marseille-Q0842</strain>
    </source>
</reference>